<organism evidence="1 2">
    <name type="scientific">Pseudaestuariivita atlantica</name>
    <dbReference type="NCBI Taxonomy" id="1317121"/>
    <lineage>
        <taxon>Bacteria</taxon>
        <taxon>Pseudomonadati</taxon>
        <taxon>Pseudomonadota</taxon>
        <taxon>Alphaproteobacteria</taxon>
        <taxon>Rhodobacterales</taxon>
        <taxon>Paracoccaceae</taxon>
        <taxon>Pseudaestuariivita</taxon>
    </lineage>
</organism>
<dbReference type="Proteomes" id="UP000036938">
    <property type="component" value="Unassembled WGS sequence"/>
</dbReference>
<sequence>MSLTNNWDGFLEAVRDGVVVLAKNTVNDAVSQAQNDAQAFIAKTETRLKRWGDALADGVIDLDDFEFLVGGQRDLAQLHALKAIGLAKAQLERFRQGLISLIVTSASEAVGL</sequence>
<dbReference type="RefSeq" id="WP_050530782.1">
    <property type="nucleotide sequence ID" value="NZ_AQQZ01000004.1"/>
</dbReference>
<accession>A0A0L1JQA3</accession>
<comment type="caution">
    <text evidence="1">The sequence shown here is derived from an EMBL/GenBank/DDBJ whole genome shotgun (WGS) entry which is preliminary data.</text>
</comment>
<dbReference type="OrthoDB" id="7864106at2"/>
<reference evidence="1 2" key="1">
    <citation type="journal article" date="2015" name="Int. J. Syst. Evol. Microbiol.">
        <title>Aestuariivita atlantica sp. nov., isolated from deep sea sediment of the Atlantic Ocean.</title>
        <authorList>
            <person name="Li G."/>
            <person name="Lai Q."/>
            <person name="Du Y."/>
            <person name="Liu X."/>
            <person name="Sun F."/>
            <person name="Shao Z."/>
        </authorList>
    </citation>
    <scope>NUCLEOTIDE SEQUENCE [LARGE SCALE GENOMIC DNA]</scope>
    <source>
        <strain evidence="1 2">22II-S11-z3</strain>
    </source>
</reference>
<keyword evidence="2" id="KW-1185">Reference proteome</keyword>
<name>A0A0L1JQA3_9RHOB</name>
<evidence type="ECO:0000313" key="1">
    <source>
        <dbReference type="EMBL" id="KNG93593.1"/>
    </source>
</evidence>
<dbReference type="EMBL" id="AQQZ01000004">
    <property type="protein sequence ID" value="KNG93593.1"/>
    <property type="molecule type" value="Genomic_DNA"/>
</dbReference>
<evidence type="ECO:0000313" key="2">
    <source>
        <dbReference type="Proteomes" id="UP000036938"/>
    </source>
</evidence>
<dbReference type="AlphaFoldDB" id="A0A0L1JQA3"/>
<gene>
    <name evidence="1" type="ORF">ATO11_10290</name>
</gene>
<protein>
    <submittedName>
        <fullName evidence="1">Uncharacterized protein</fullName>
    </submittedName>
</protein>
<proteinExistence type="predicted"/>
<dbReference type="STRING" id="1317121.ATO11_10290"/>